<protein>
    <recommendedName>
        <fullName evidence="4">Integrase</fullName>
    </recommendedName>
</protein>
<dbReference type="GO" id="GO:0006310">
    <property type="term" value="P:DNA recombination"/>
    <property type="evidence" value="ECO:0007669"/>
    <property type="project" value="InterPro"/>
</dbReference>
<dbReference type="Proteomes" id="UP000461948">
    <property type="component" value="Unassembled WGS sequence"/>
</dbReference>
<gene>
    <name evidence="2" type="ORF">GKC49_28730</name>
</gene>
<evidence type="ECO:0000256" key="1">
    <source>
        <dbReference type="SAM" id="MobiDB-lite"/>
    </source>
</evidence>
<dbReference type="EMBL" id="WKLC01002230">
    <property type="protein sequence ID" value="MSE18942.1"/>
    <property type="molecule type" value="Genomic_DNA"/>
</dbReference>
<proteinExistence type="predicted"/>
<reference evidence="2 3" key="1">
    <citation type="submission" date="2019-11" db="EMBL/GenBank/DDBJ databases">
        <title>Draft Genome Sequence of Plant Growth-Promoting Rhizosphere-Associated Bacteria.</title>
        <authorList>
            <person name="Vasilyev I.Y."/>
            <person name="Radchenko V."/>
            <person name="Ilnitskaya E.V."/>
        </authorList>
    </citation>
    <scope>NUCLEOTIDE SEQUENCE [LARGE SCALE GENOMIC DNA]</scope>
    <source>
        <strain evidence="2 3">VRA_MhP_f</strain>
    </source>
</reference>
<sequence length="62" mass="7250">MSKFVIHHKSHDGKGKMISLNWDSGSPPTFHEQRSLSERLYREQGMDTQRLLGHKKQTQTDK</sequence>
<dbReference type="GO" id="GO:0015074">
    <property type="term" value="P:DNA integration"/>
    <property type="evidence" value="ECO:0007669"/>
    <property type="project" value="InterPro"/>
</dbReference>
<dbReference type="InterPro" id="IPR013762">
    <property type="entry name" value="Integrase-like_cat_sf"/>
</dbReference>
<name>A0A7X2MT76_ENTAG</name>
<feature type="region of interest" description="Disordered" evidence="1">
    <location>
        <begin position="17"/>
        <end position="36"/>
    </location>
</feature>
<comment type="caution">
    <text evidence="2">The sequence shown here is derived from an EMBL/GenBank/DDBJ whole genome shotgun (WGS) entry which is preliminary data.</text>
</comment>
<evidence type="ECO:0008006" key="4">
    <source>
        <dbReference type="Google" id="ProtNLM"/>
    </source>
</evidence>
<dbReference type="GO" id="GO:0003677">
    <property type="term" value="F:DNA binding"/>
    <property type="evidence" value="ECO:0007669"/>
    <property type="project" value="InterPro"/>
</dbReference>
<evidence type="ECO:0000313" key="2">
    <source>
        <dbReference type="EMBL" id="MSE18942.1"/>
    </source>
</evidence>
<accession>A0A7X2MT76</accession>
<evidence type="ECO:0000313" key="3">
    <source>
        <dbReference type="Proteomes" id="UP000461948"/>
    </source>
</evidence>
<dbReference type="AlphaFoldDB" id="A0A7X2MT76"/>
<organism evidence="2 3">
    <name type="scientific">Enterobacter agglomerans</name>
    <name type="common">Erwinia herbicola</name>
    <name type="synonym">Pantoea agglomerans</name>
    <dbReference type="NCBI Taxonomy" id="549"/>
    <lineage>
        <taxon>Bacteria</taxon>
        <taxon>Pseudomonadati</taxon>
        <taxon>Pseudomonadota</taxon>
        <taxon>Gammaproteobacteria</taxon>
        <taxon>Enterobacterales</taxon>
        <taxon>Erwiniaceae</taxon>
        <taxon>Pantoea</taxon>
        <taxon>Pantoea agglomerans group</taxon>
    </lineage>
</organism>
<dbReference type="Gene3D" id="1.10.443.10">
    <property type="entry name" value="Intergrase catalytic core"/>
    <property type="match status" value="1"/>
</dbReference>